<dbReference type="GO" id="GO:0004017">
    <property type="term" value="F:AMP kinase activity"/>
    <property type="evidence" value="ECO:0007669"/>
    <property type="project" value="UniProtKB-EC"/>
</dbReference>
<dbReference type="InterPro" id="IPR027417">
    <property type="entry name" value="P-loop_NTPase"/>
</dbReference>
<accession>A0ABN8HID8</accession>
<evidence type="ECO:0000256" key="4">
    <source>
        <dbReference type="ARBA" id="ARBA00022777"/>
    </source>
</evidence>
<evidence type="ECO:0000313" key="7">
    <source>
        <dbReference type="EMBL" id="CAH2030601.1"/>
    </source>
</evidence>
<name>A0ABN8HID8_9BACT</name>
<gene>
    <name evidence="7" type="ORF">GEAMG1_0788</name>
</gene>
<dbReference type="Proteomes" id="UP001295463">
    <property type="component" value="Chromosome"/>
</dbReference>
<dbReference type="EC" id="2.7.4.3" evidence="6"/>
<evidence type="ECO:0000313" key="8">
    <source>
        <dbReference type="Proteomes" id="UP001295463"/>
    </source>
</evidence>
<dbReference type="PRINTS" id="PR00094">
    <property type="entry name" value="ADENYLTKNASE"/>
</dbReference>
<evidence type="ECO:0000256" key="2">
    <source>
        <dbReference type="ARBA" id="ARBA00022727"/>
    </source>
</evidence>
<evidence type="ECO:0000256" key="3">
    <source>
        <dbReference type="ARBA" id="ARBA00022741"/>
    </source>
</evidence>
<dbReference type="EMBL" id="OW150024">
    <property type="protein sequence ID" value="CAH2030601.1"/>
    <property type="molecule type" value="Genomic_DNA"/>
</dbReference>
<organism evidence="7 8">
    <name type="scientific">Trichlorobacter ammonificans</name>
    <dbReference type="NCBI Taxonomy" id="2916410"/>
    <lineage>
        <taxon>Bacteria</taxon>
        <taxon>Pseudomonadati</taxon>
        <taxon>Thermodesulfobacteriota</taxon>
        <taxon>Desulfuromonadia</taxon>
        <taxon>Geobacterales</taxon>
        <taxon>Geobacteraceae</taxon>
        <taxon>Trichlorobacter</taxon>
    </lineage>
</organism>
<proteinExistence type="inferred from homology"/>
<sequence length="66" mass="7502">MCDQCHVALVQRDDDREETVRNRLSVYEEQTHPLKAYYLAKGMLRQIPGIGSIAEIQQRISSVLAG</sequence>
<comment type="subcellular location">
    <subcellularLocation>
        <location evidence="6">Cytoplasm</location>
    </subcellularLocation>
</comment>
<comment type="catalytic activity">
    <reaction evidence="6">
        <text>AMP + ATP = 2 ADP</text>
        <dbReference type="Rhea" id="RHEA:12973"/>
        <dbReference type="ChEBI" id="CHEBI:30616"/>
        <dbReference type="ChEBI" id="CHEBI:456215"/>
        <dbReference type="ChEBI" id="CHEBI:456216"/>
        <dbReference type="EC" id="2.7.4.3"/>
    </reaction>
</comment>
<keyword evidence="6" id="KW-0067">ATP-binding</keyword>
<dbReference type="InterPro" id="IPR000850">
    <property type="entry name" value="Adenylat/UMP-CMP_kin"/>
</dbReference>
<keyword evidence="8" id="KW-1185">Reference proteome</keyword>
<comment type="subunit">
    <text evidence="6">Monomer.</text>
</comment>
<protein>
    <recommendedName>
        <fullName evidence="6">Adenylate kinase</fullName>
        <ecNumber evidence="6">2.7.4.3</ecNumber>
    </recommendedName>
</protein>
<dbReference type="SUPFAM" id="SSF52540">
    <property type="entry name" value="P-loop containing nucleoside triphosphate hydrolases"/>
    <property type="match status" value="1"/>
</dbReference>
<keyword evidence="4 5" id="KW-0418">Kinase</keyword>
<keyword evidence="3 6" id="KW-0547">Nucleotide-binding</keyword>
<evidence type="ECO:0000256" key="6">
    <source>
        <dbReference type="RuleBase" id="RU003331"/>
    </source>
</evidence>
<dbReference type="Gene3D" id="3.40.50.300">
    <property type="entry name" value="P-loop containing nucleotide triphosphate hydrolases"/>
    <property type="match status" value="1"/>
</dbReference>
<comment type="similarity">
    <text evidence="5">Belongs to the adenylate kinase family.</text>
</comment>
<reference evidence="7 8" key="1">
    <citation type="submission" date="2022-03" db="EMBL/GenBank/DDBJ databases">
        <authorList>
            <person name="Koch H."/>
        </authorList>
    </citation>
    <scope>NUCLEOTIDE SEQUENCE [LARGE SCALE GENOMIC DNA]</scope>
    <source>
        <strain evidence="7 8">G1</strain>
    </source>
</reference>
<evidence type="ECO:0000256" key="1">
    <source>
        <dbReference type="ARBA" id="ARBA00022679"/>
    </source>
</evidence>
<keyword evidence="2" id="KW-0545">Nucleotide biosynthesis</keyword>
<evidence type="ECO:0000256" key="5">
    <source>
        <dbReference type="RuleBase" id="RU003330"/>
    </source>
</evidence>
<keyword evidence="1 5" id="KW-0808">Transferase</keyword>